<gene>
    <name evidence="1" type="ORF">Triagg1_5259</name>
</gene>
<sequence length="180" mass="20676">MTIFALSDNLRIWSLGDCYFNGQRRVHHHEDGCAAWLALSAGCSHEKHDEREWTKEELAELEAKWGFDGRMVVYWVWIVCAPGPCQVPNESRREIRHCRCRGAVRHGRELPSRRAFRAQSYPPGFIPRANINPYRNWAKVVDCGDIPITPFDNDIAREQMTQAFKEAGREGDCVGAEFEA</sequence>
<dbReference type="RefSeq" id="XP_062755733.1">
    <property type="nucleotide sequence ID" value="XM_062899754.1"/>
</dbReference>
<comment type="caution">
    <text evidence="1">The sequence shown here is derived from an EMBL/GenBank/DDBJ whole genome shotgun (WGS) entry which is preliminary data.</text>
</comment>
<dbReference type="GeneID" id="87919658"/>
<evidence type="ECO:0000313" key="1">
    <source>
        <dbReference type="EMBL" id="KAK4073433.1"/>
    </source>
</evidence>
<accession>A0AAE1M2U1</accession>
<dbReference type="AlphaFoldDB" id="A0AAE1M2U1"/>
<reference evidence="1" key="1">
    <citation type="submission" date="2023-11" db="EMBL/GenBank/DDBJ databases">
        <title>The genome sequences of three competitors of mushroom-forming fungi.</title>
        <authorList>
            <person name="Beijen E."/>
            <person name="Ohm R.A."/>
        </authorList>
    </citation>
    <scope>NUCLEOTIDE SEQUENCE</scope>
    <source>
        <strain evidence="1">CBS 100526</strain>
    </source>
</reference>
<proteinExistence type="predicted"/>
<dbReference type="Proteomes" id="UP001273209">
    <property type="component" value="Unassembled WGS sequence"/>
</dbReference>
<protein>
    <submittedName>
        <fullName evidence="1">Uncharacterized protein</fullName>
    </submittedName>
</protein>
<keyword evidence="2" id="KW-1185">Reference proteome</keyword>
<organism evidence="1 2">
    <name type="scientific">Trichoderma aggressivum f. europaeum</name>
    <dbReference type="NCBI Taxonomy" id="173218"/>
    <lineage>
        <taxon>Eukaryota</taxon>
        <taxon>Fungi</taxon>
        <taxon>Dikarya</taxon>
        <taxon>Ascomycota</taxon>
        <taxon>Pezizomycotina</taxon>
        <taxon>Sordariomycetes</taxon>
        <taxon>Hypocreomycetidae</taxon>
        <taxon>Hypocreales</taxon>
        <taxon>Hypocreaceae</taxon>
        <taxon>Trichoderma</taxon>
    </lineage>
</organism>
<evidence type="ECO:0000313" key="2">
    <source>
        <dbReference type="Proteomes" id="UP001273209"/>
    </source>
</evidence>
<dbReference type="Gene3D" id="3.40.800.10">
    <property type="entry name" value="Ureohydrolase domain"/>
    <property type="match status" value="1"/>
</dbReference>
<dbReference type="EMBL" id="JAWRVG010000018">
    <property type="protein sequence ID" value="KAK4073433.1"/>
    <property type="molecule type" value="Genomic_DNA"/>
</dbReference>
<name>A0AAE1M2U1_9HYPO</name>